<dbReference type="PANTHER" id="PTHR44591">
    <property type="entry name" value="STRESS RESPONSE REGULATOR PROTEIN 1"/>
    <property type="match status" value="1"/>
</dbReference>
<keyword evidence="1" id="KW-0597">Phosphoprotein</keyword>
<dbReference type="SMART" id="SM00448">
    <property type="entry name" value="REC"/>
    <property type="match status" value="1"/>
</dbReference>
<comment type="caution">
    <text evidence="3">The sequence shown here is derived from an EMBL/GenBank/DDBJ whole genome shotgun (WGS) entry which is preliminary data.</text>
</comment>
<dbReference type="SUPFAM" id="SSF52172">
    <property type="entry name" value="CheY-like"/>
    <property type="match status" value="1"/>
</dbReference>
<feature type="domain" description="Response regulatory" evidence="2">
    <location>
        <begin position="21"/>
        <end position="135"/>
    </location>
</feature>
<accession>A0A0F9HWT6</accession>
<organism evidence="3">
    <name type="scientific">marine sediment metagenome</name>
    <dbReference type="NCBI Taxonomy" id="412755"/>
    <lineage>
        <taxon>unclassified sequences</taxon>
        <taxon>metagenomes</taxon>
        <taxon>ecological metagenomes</taxon>
    </lineage>
</organism>
<dbReference type="CDD" id="cd00156">
    <property type="entry name" value="REC"/>
    <property type="match status" value="1"/>
</dbReference>
<gene>
    <name evidence="3" type="ORF">LCGC14_1651020</name>
</gene>
<feature type="non-terminal residue" evidence="3">
    <location>
        <position position="1"/>
    </location>
</feature>
<dbReference type="AlphaFoldDB" id="A0A0F9HWT6"/>
<dbReference type="PANTHER" id="PTHR44591:SF3">
    <property type="entry name" value="RESPONSE REGULATORY DOMAIN-CONTAINING PROTEIN"/>
    <property type="match status" value="1"/>
</dbReference>
<dbReference type="Gene3D" id="3.40.50.2300">
    <property type="match status" value="1"/>
</dbReference>
<proteinExistence type="predicted"/>
<dbReference type="InterPro" id="IPR011006">
    <property type="entry name" value="CheY-like_superfamily"/>
</dbReference>
<dbReference type="Pfam" id="PF00072">
    <property type="entry name" value="Response_reg"/>
    <property type="match status" value="1"/>
</dbReference>
<name>A0A0F9HWT6_9ZZZZ</name>
<dbReference type="EMBL" id="LAZR01013884">
    <property type="protein sequence ID" value="KKM19891.1"/>
    <property type="molecule type" value="Genomic_DNA"/>
</dbReference>
<evidence type="ECO:0000259" key="2">
    <source>
        <dbReference type="PROSITE" id="PS50110"/>
    </source>
</evidence>
<sequence length="166" mass="18679">SIISNGMKLAKSLYVSGELIKILVVDDDKLIRWSLKEIFSQEGYLVDAVATAKDALKQAKNITYELIFSDLEISDESGIEMLRKARTFQPDAKIIILSALTKPQIEPKLGNLSIFSIIEKPFKSEQIRALVKNALVSTNHENESGNQTEKNKRVKANEFLIENKNK</sequence>
<dbReference type="InterPro" id="IPR001789">
    <property type="entry name" value="Sig_transdc_resp-reg_receiver"/>
</dbReference>
<protein>
    <recommendedName>
        <fullName evidence="2">Response regulatory domain-containing protein</fullName>
    </recommendedName>
</protein>
<dbReference type="PROSITE" id="PS50110">
    <property type="entry name" value="RESPONSE_REGULATORY"/>
    <property type="match status" value="1"/>
</dbReference>
<evidence type="ECO:0000256" key="1">
    <source>
        <dbReference type="ARBA" id="ARBA00022553"/>
    </source>
</evidence>
<evidence type="ECO:0000313" key="3">
    <source>
        <dbReference type="EMBL" id="KKM19891.1"/>
    </source>
</evidence>
<reference evidence="3" key="1">
    <citation type="journal article" date="2015" name="Nature">
        <title>Complex archaea that bridge the gap between prokaryotes and eukaryotes.</title>
        <authorList>
            <person name="Spang A."/>
            <person name="Saw J.H."/>
            <person name="Jorgensen S.L."/>
            <person name="Zaremba-Niedzwiedzka K."/>
            <person name="Martijn J."/>
            <person name="Lind A.E."/>
            <person name="van Eijk R."/>
            <person name="Schleper C."/>
            <person name="Guy L."/>
            <person name="Ettema T.J."/>
        </authorList>
    </citation>
    <scope>NUCLEOTIDE SEQUENCE</scope>
</reference>
<dbReference type="InterPro" id="IPR050595">
    <property type="entry name" value="Bact_response_regulator"/>
</dbReference>
<dbReference type="GO" id="GO:0000160">
    <property type="term" value="P:phosphorelay signal transduction system"/>
    <property type="evidence" value="ECO:0007669"/>
    <property type="project" value="InterPro"/>
</dbReference>